<evidence type="ECO:0000256" key="1">
    <source>
        <dbReference type="ARBA" id="ARBA00004651"/>
    </source>
</evidence>
<feature type="transmembrane region" description="Helical" evidence="5">
    <location>
        <begin position="166"/>
        <end position="185"/>
    </location>
</feature>
<dbReference type="GO" id="GO:0005886">
    <property type="term" value="C:plasma membrane"/>
    <property type="evidence" value="ECO:0007669"/>
    <property type="project" value="UniProtKB-SubCell"/>
</dbReference>
<protein>
    <recommendedName>
        <fullName evidence="8">Prenyltransferase</fullName>
    </recommendedName>
</protein>
<dbReference type="GO" id="GO:0016765">
    <property type="term" value="F:transferase activity, transferring alkyl or aryl (other than methyl) groups"/>
    <property type="evidence" value="ECO:0007669"/>
    <property type="project" value="InterPro"/>
</dbReference>
<evidence type="ECO:0000256" key="2">
    <source>
        <dbReference type="ARBA" id="ARBA00022692"/>
    </source>
</evidence>
<dbReference type="InterPro" id="IPR000537">
    <property type="entry name" value="UbiA_prenyltransferase"/>
</dbReference>
<dbReference type="InterPro" id="IPR044878">
    <property type="entry name" value="UbiA_sf"/>
</dbReference>
<keyword evidence="2 5" id="KW-0812">Transmembrane</keyword>
<comment type="subcellular location">
    <subcellularLocation>
        <location evidence="1">Cell membrane</location>
        <topology evidence="1">Multi-pass membrane protein</topology>
    </subcellularLocation>
</comment>
<dbReference type="PANTHER" id="PTHR42723">
    <property type="entry name" value="CHLOROPHYLL SYNTHASE"/>
    <property type="match status" value="1"/>
</dbReference>
<accession>A0A497F2Y1</accession>
<keyword evidence="3 5" id="KW-1133">Transmembrane helix</keyword>
<comment type="caution">
    <text evidence="6">The sequence shown here is derived from an EMBL/GenBank/DDBJ whole genome shotgun (WGS) entry which is preliminary data.</text>
</comment>
<sequence>ASFMVNFECFTLAVASLLISTLYNAEAKKYGLIGNFMVSFCVALPFLYGSIAVKSSGSLLLQILSVAAFLANTGREVTKGIVDVEGDKVRGIRTVAISRGKSFAGKLAFIFYLSAVAVGFLPILLGLVWWIYLPLFALSCIGFVLDSVKLVRSPTESTAMAVKKRVLLHMFLAMLATFLGGFKGLI</sequence>
<dbReference type="AlphaFoldDB" id="A0A497F2Y1"/>
<feature type="transmembrane region" description="Helical" evidence="5">
    <location>
        <begin position="103"/>
        <end position="121"/>
    </location>
</feature>
<keyword evidence="4 5" id="KW-0472">Membrane</keyword>
<dbReference type="PANTHER" id="PTHR42723:SF1">
    <property type="entry name" value="CHLOROPHYLL SYNTHASE, CHLOROPLASTIC"/>
    <property type="match status" value="1"/>
</dbReference>
<reference evidence="6 7" key="1">
    <citation type="submission" date="2018-06" db="EMBL/GenBank/DDBJ databases">
        <title>Extensive metabolic versatility and redundancy in microbially diverse, dynamic hydrothermal sediments.</title>
        <authorList>
            <person name="Dombrowski N."/>
            <person name="Teske A."/>
            <person name="Baker B.J."/>
        </authorList>
    </citation>
    <scope>NUCLEOTIDE SEQUENCE [LARGE SCALE GENOMIC DNA]</scope>
    <source>
        <strain evidence="6">B20_G2</strain>
    </source>
</reference>
<dbReference type="EMBL" id="QMRA01000072">
    <property type="protein sequence ID" value="RLE53308.1"/>
    <property type="molecule type" value="Genomic_DNA"/>
</dbReference>
<feature type="transmembrane region" description="Helical" evidence="5">
    <location>
        <begin position="51"/>
        <end position="71"/>
    </location>
</feature>
<dbReference type="Pfam" id="PF01040">
    <property type="entry name" value="UbiA"/>
    <property type="match status" value="1"/>
</dbReference>
<dbReference type="Proteomes" id="UP000269499">
    <property type="component" value="Unassembled WGS sequence"/>
</dbReference>
<proteinExistence type="predicted"/>
<gene>
    <name evidence="6" type="ORF">DRJ26_03490</name>
</gene>
<dbReference type="Gene3D" id="1.10.357.140">
    <property type="entry name" value="UbiA prenyltransferase"/>
    <property type="match status" value="1"/>
</dbReference>
<feature type="transmembrane region" description="Helical" evidence="5">
    <location>
        <begin position="127"/>
        <end position="145"/>
    </location>
</feature>
<evidence type="ECO:0000313" key="6">
    <source>
        <dbReference type="EMBL" id="RLE53308.1"/>
    </source>
</evidence>
<evidence type="ECO:0000256" key="3">
    <source>
        <dbReference type="ARBA" id="ARBA00022989"/>
    </source>
</evidence>
<dbReference type="InterPro" id="IPR050475">
    <property type="entry name" value="Prenyltransferase_related"/>
</dbReference>
<evidence type="ECO:0000256" key="4">
    <source>
        <dbReference type="ARBA" id="ARBA00023136"/>
    </source>
</evidence>
<dbReference type="Gene3D" id="1.20.120.1780">
    <property type="entry name" value="UbiA prenyltransferase"/>
    <property type="match status" value="1"/>
</dbReference>
<name>A0A497F2Y1_9CREN</name>
<evidence type="ECO:0000256" key="5">
    <source>
        <dbReference type="SAM" id="Phobius"/>
    </source>
</evidence>
<organism evidence="6 7">
    <name type="scientific">Thermoproteota archaeon</name>
    <dbReference type="NCBI Taxonomy" id="2056631"/>
    <lineage>
        <taxon>Archaea</taxon>
        <taxon>Thermoproteota</taxon>
    </lineage>
</organism>
<evidence type="ECO:0008006" key="8">
    <source>
        <dbReference type="Google" id="ProtNLM"/>
    </source>
</evidence>
<evidence type="ECO:0000313" key="7">
    <source>
        <dbReference type="Proteomes" id="UP000269499"/>
    </source>
</evidence>
<feature type="non-terminal residue" evidence="6">
    <location>
        <position position="1"/>
    </location>
</feature>